<sequence>MKGIEELRSTNVGTWPGGPAAVNCKGLSKGVVKIGWSWEAKFVYFWQGEAQLAEYLHAMVTLPGCTSDFCLVQEWVDFDFELRLFFLPRRDWAAGTPLQPVYEQYTAWVNDEATDAPGSFLKPNYAEVLARFAGDEKALASAHEQAAKASGPLIRQLLTKHSEPVPFIRMDWMVKRRGPGHAQVVFGEYCEVGADCMKWADGPPTIWHEVLDFALSSH</sequence>
<dbReference type="EMBL" id="HBGU01041994">
    <property type="protein sequence ID" value="CAD9472199.1"/>
    <property type="molecule type" value="Transcribed_RNA"/>
</dbReference>
<accession>A0A7S2GV81</accession>
<name>A0A7S2GV81_9EUKA</name>
<protein>
    <submittedName>
        <fullName evidence="1">Uncharacterized protein</fullName>
    </submittedName>
</protein>
<evidence type="ECO:0000313" key="1">
    <source>
        <dbReference type="EMBL" id="CAD9472199.1"/>
    </source>
</evidence>
<organism evidence="1">
    <name type="scientific">Haptolina brevifila</name>
    <dbReference type="NCBI Taxonomy" id="156173"/>
    <lineage>
        <taxon>Eukaryota</taxon>
        <taxon>Haptista</taxon>
        <taxon>Haptophyta</taxon>
        <taxon>Prymnesiophyceae</taxon>
        <taxon>Prymnesiales</taxon>
        <taxon>Prymnesiaceae</taxon>
        <taxon>Haptolina</taxon>
    </lineage>
</organism>
<proteinExistence type="predicted"/>
<dbReference type="AlphaFoldDB" id="A0A7S2GV81"/>
<gene>
    <name evidence="1" type="ORF">CBRE1094_LOCUS22905</name>
</gene>
<reference evidence="1" key="1">
    <citation type="submission" date="2021-01" db="EMBL/GenBank/DDBJ databases">
        <authorList>
            <person name="Corre E."/>
            <person name="Pelletier E."/>
            <person name="Niang G."/>
            <person name="Scheremetjew M."/>
            <person name="Finn R."/>
            <person name="Kale V."/>
            <person name="Holt S."/>
            <person name="Cochrane G."/>
            <person name="Meng A."/>
            <person name="Brown T."/>
            <person name="Cohen L."/>
        </authorList>
    </citation>
    <scope>NUCLEOTIDE SEQUENCE</scope>
    <source>
        <strain evidence="1">UTEX LB 985</strain>
    </source>
</reference>